<evidence type="ECO:0000313" key="3">
    <source>
        <dbReference type="Proteomes" id="UP000675881"/>
    </source>
</evidence>
<evidence type="ECO:0000256" key="1">
    <source>
        <dbReference type="SAM" id="MobiDB-lite"/>
    </source>
</evidence>
<gene>
    <name evidence="2" type="ORF">LSAA_4035</name>
</gene>
<feature type="compositionally biased region" description="Basic and acidic residues" evidence="1">
    <location>
        <begin position="83"/>
        <end position="94"/>
    </location>
</feature>
<protein>
    <submittedName>
        <fullName evidence="2">(salmon louse) hypothetical protein</fullName>
    </submittedName>
</protein>
<dbReference type="Proteomes" id="UP000675881">
    <property type="component" value="Chromosome 13"/>
</dbReference>
<dbReference type="AlphaFoldDB" id="A0A7R8CIU3"/>
<name>A0A7R8CIU3_LEPSM</name>
<feature type="region of interest" description="Disordered" evidence="1">
    <location>
        <begin position="82"/>
        <end position="107"/>
    </location>
</feature>
<sequence length="238" mass="27402">MALDFLNSVSAIKKLRNALFHAESQGEQAKNLLLCFEKDLIHPIPYDLKKIVAEKVYYDFNNDEGFLPCTLCNNCYTASRSQNYDKPRKLPEKFKNKRGRPMKKAPSLPDYNACGTCDCEKRRGIRHQYSYVKKRQNAADKYLIDPLPCNKAFKWAFENEIVWEGYHGGRLNGSNGVLLLSKLDTHEQTVSKDLFGHIDALRSFDKLRQGCFGKTLDSNYAKLIEKLQESLLQTCNYN</sequence>
<accession>A0A7R8CIU3</accession>
<keyword evidence="3" id="KW-1185">Reference proteome</keyword>
<organism evidence="2 3">
    <name type="scientific">Lepeophtheirus salmonis</name>
    <name type="common">Salmon louse</name>
    <name type="synonym">Caligus salmonis</name>
    <dbReference type="NCBI Taxonomy" id="72036"/>
    <lineage>
        <taxon>Eukaryota</taxon>
        <taxon>Metazoa</taxon>
        <taxon>Ecdysozoa</taxon>
        <taxon>Arthropoda</taxon>
        <taxon>Crustacea</taxon>
        <taxon>Multicrustacea</taxon>
        <taxon>Hexanauplia</taxon>
        <taxon>Copepoda</taxon>
        <taxon>Siphonostomatoida</taxon>
        <taxon>Caligidae</taxon>
        <taxon>Lepeophtheirus</taxon>
    </lineage>
</organism>
<dbReference type="EMBL" id="HG994592">
    <property type="protein sequence ID" value="CAF2832103.1"/>
    <property type="molecule type" value="Genomic_DNA"/>
</dbReference>
<evidence type="ECO:0000313" key="2">
    <source>
        <dbReference type="EMBL" id="CAF2832103.1"/>
    </source>
</evidence>
<reference evidence="2" key="1">
    <citation type="submission" date="2021-02" db="EMBL/GenBank/DDBJ databases">
        <authorList>
            <person name="Bekaert M."/>
        </authorList>
    </citation>
    <scope>NUCLEOTIDE SEQUENCE</scope>
    <source>
        <strain evidence="2">IoA-00</strain>
    </source>
</reference>
<proteinExistence type="predicted"/>